<sequence>MGDVGSGELQVLDVAVPVDNGSGADAMEDGNEADVTLDDAGRDQEAASSVDEEPKTEDQDLPPPRTPRRPAPRVGALPEIAIVGEDDDCGDDATDELVHALNRMRPDGDPDAYKVFDYGDDPDADDFDKQREADDAQMIVVDNSDTESDSEDDPIGGKGASETRFNEGFLRALGGSTALESGGDYPGVKDSYYGPSAAIKKVAETQLAPFLFFMPPALWRDIAVESNLYHLSTINKRADEKYTNHKRKNPSFDKT</sequence>
<protein>
    <recommendedName>
        <fullName evidence="4">PiggyBac transposable element-derived protein domain-containing protein</fullName>
    </recommendedName>
</protein>
<evidence type="ECO:0000313" key="2">
    <source>
        <dbReference type="EMBL" id="ETO83009.1"/>
    </source>
</evidence>
<evidence type="ECO:0000256" key="1">
    <source>
        <dbReference type="SAM" id="MobiDB-lite"/>
    </source>
</evidence>
<dbReference type="AlphaFoldDB" id="A0A081AVU8"/>
<feature type="compositionally biased region" description="Acidic residues" evidence="1">
    <location>
        <begin position="26"/>
        <end position="37"/>
    </location>
</feature>
<feature type="non-terminal residue" evidence="2">
    <location>
        <position position="255"/>
    </location>
</feature>
<accession>A0A081AVU8</accession>
<reference evidence="2 3" key="1">
    <citation type="submission" date="2013-11" db="EMBL/GenBank/DDBJ databases">
        <title>The Genome Sequence of Phytophthora parasitica P1976.</title>
        <authorList>
            <consortium name="The Broad Institute Genomics Platform"/>
            <person name="Russ C."/>
            <person name="Tyler B."/>
            <person name="Panabieres F."/>
            <person name="Shan W."/>
            <person name="Tripathy S."/>
            <person name="Grunwald N."/>
            <person name="Machado M."/>
            <person name="Johnson C.S."/>
            <person name="Walker B."/>
            <person name="Young S."/>
            <person name="Zeng Q."/>
            <person name="Gargeya S."/>
            <person name="Fitzgerald M."/>
            <person name="Haas B."/>
            <person name="Abouelleil A."/>
            <person name="Allen A.W."/>
            <person name="Alvarado L."/>
            <person name="Arachchi H.M."/>
            <person name="Berlin A.M."/>
            <person name="Chapman S.B."/>
            <person name="Gainer-Dewar J."/>
            <person name="Goldberg J."/>
            <person name="Griggs A."/>
            <person name="Gujja S."/>
            <person name="Hansen M."/>
            <person name="Howarth C."/>
            <person name="Imamovic A."/>
            <person name="Ireland A."/>
            <person name="Larimer J."/>
            <person name="McCowan C."/>
            <person name="Murphy C."/>
            <person name="Pearson M."/>
            <person name="Poon T.W."/>
            <person name="Priest M."/>
            <person name="Roberts A."/>
            <person name="Saif S."/>
            <person name="Shea T."/>
            <person name="Sisk P."/>
            <person name="Sykes S."/>
            <person name="Wortman J."/>
            <person name="Nusbaum C."/>
            <person name="Birren B."/>
        </authorList>
    </citation>
    <scope>NUCLEOTIDE SEQUENCE [LARGE SCALE GENOMIC DNA]</scope>
    <source>
        <strain evidence="2 3">P1976</strain>
    </source>
</reference>
<comment type="caution">
    <text evidence="2">The sequence shown here is derived from an EMBL/GenBank/DDBJ whole genome shotgun (WGS) entry which is preliminary data.</text>
</comment>
<dbReference type="EMBL" id="ANJA01000577">
    <property type="protein sequence ID" value="ETO83009.1"/>
    <property type="molecule type" value="Genomic_DNA"/>
</dbReference>
<gene>
    <name evidence="2" type="ORF">F444_02908</name>
</gene>
<organism evidence="2 3">
    <name type="scientific">Phytophthora nicotianae P1976</name>
    <dbReference type="NCBI Taxonomy" id="1317066"/>
    <lineage>
        <taxon>Eukaryota</taxon>
        <taxon>Sar</taxon>
        <taxon>Stramenopiles</taxon>
        <taxon>Oomycota</taxon>
        <taxon>Peronosporomycetes</taxon>
        <taxon>Peronosporales</taxon>
        <taxon>Peronosporaceae</taxon>
        <taxon>Phytophthora</taxon>
    </lineage>
</organism>
<dbReference type="Proteomes" id="UP000028582">
    <property type="component" value="Unassembled WGS sequence"/>
</dbReference>
<proteinExistence type="predicted"/>
<evidence type="ECO:0000313" key="3">
    <source>
        <dbReference type="Proteomes" id="UP000028582"/>
    </source>
</evidence>
<feature type="region of interest" description="Disordered" evidence="1">
    <location>
        <begin position="18"/>
        <end position="75"/>
    </location>
</feature>
<name>A0A081AVU8_PHYNI</name>
<feature type="compositionally biased region" description="Basic and acidic residues" evidence="1">
    <location>
        <begin position="104"/>
        <end position="114"/>
    </location>
</feature>
<feature type="region of interest" description="Disordered" evidence="1">
    <location>
        <begin position="100"/>
        <end position="134"/>
    </location>
</feature>
<evidence type="ECO:0008006" key="4">
    <source>
        <dbReference type="Google" id="ProtNLM"/>
    </source>
</evidence>